<sequence>MKKTVGDAKASLEALRLEFEAFRRGVRAVPVSKPGAPGRPKFENDLPDVTLYCSKKIGERSSLRLRVGGSSVEVVAAEIAARCWTDSAAGKTGGAPIQKRVLELSSSYCGCPHCGGKGIARCSNCGVLGCWSDSEQHLRCAVCGQTAVVERTGIVISLAYKAGEFKSLRSKLKQVRINPAKRLLPSKRTPED</sequence>
<organism evidence="1 2">
    <name type="scientific">Caballeronia udeis</name>
    <dbReference type="NCBI Taxonomy" id="1232866"/>
    <lineage>
        <taxon>Bacteria</taxon>
        <taxon>Pseudomonadati</taxon>
        <taxon>Pseudomonadota</taxon>
        <taxon>Betaproteobacteria</taxon>
        <taxon>Burkholderiales</taxon>
        <taxon>Burkholderiaceae</taxon>
        <taxon>Caballeronia</taxon>
    </lineage>
</organism>
<accession>A0ABW8MR28</accession>
<protein>
    <submittedName>
        <fullName evidence="1">RNA-binding Zn-ribbon protein involved in translation (DUF1610 family)</fullName>
    </submittedName>
</protein>
<dbReference type="Proteomes" id="UP001620514">
    <property type="component" value="Unassembled WGS sequence"/>
</dbReference>
<reference evidence="1 2" key="2">
    <citation type="submission" date="2024-11" db="EMBL/GenBank/DDBJ databases">
        <title>Using genomics to understand microbial adaptation to soil warming.</title>
        <authorList>
            <person name="Deangelis K.M. PhD."/>
        </authorList>
    </citation>
    <scope>NUCLEOTIDE SEQUENCE [LARGE SCALE GENOMIC DNA]</scope>
    <source>
        <strain evidence="1 2">GAS97</strain>
    </source>
</reference>
<evidence type="ECO:0000313" key="2">
    <source>
        <dbReference type="Proteomes" id="UP001620514"/>
    </source>
</evidence>
<gene>
    <name evidence="1" type="ORF">ABH943_005238</name>
</gene>
<name>A0ABW8MR28_9BURK</name>
<dbReference type="EMBL" id="JBIYDN010000018">
    <property type="protein sequence ID" value="MFK4445216.1"/>
    <property type="molecule type" value="Genomic_DNA"/>
</dbReference>
<comment type="caution">
    <text evidence="1">The sequence shown here is derived from an EMBL/GenBank/DDBJ whole genome shotgun (WGS) entry which is preliminary data.</text>
</comment>
<evidence type="ECO:0000313" key="1">
    <source>
        <dbReference type="EMBL" id="MFK4445216.1"/>
    </source>
</evidence>
<proteinExistence type="predicted"/>
<reference evidence="1 2" key="1">
    <citation type="submission" date="2024-10" db="EMBL/GenBank/DDBJ databases">
        <authorList>
            <person name="Deangelis K."/>
            <person name="Huntemann M."/>
            <person name="Clum A."/>
            <person name="Wang J."/>
            <person name="Palaniappan K."/>
            <person name="Ritter S."/>
            <person name="Chen I.-M."/>
            <person name="Stamatis D."/>
            <person name="Reddy T."/>
            <person name="O'Malley R."/>
            <person name="Daum C."/>
            <person name="Ng V."/>
            <person name="Ivanova N."/>
            <person name="Kyrpides N."/>
            <person name="Woyke T."/>
        </authorList>
    </citation>
    <scope>NUCLEOTIDE SEQUENCE [LARGE SCALE GENOMIC DNA]</scope>
    <source>
        <strain evidence="1 2">GAS97</strain>
    </source>
</reference>
<keyword evidence="2" id="KW-1185">Reference proteome</keyword>